<dbReference type="Pfam" id="PF08281">
    <property type="entry name" value="Sigma70_r4_2"/>
    <property type="match status" value="1"/>
</dbReference>
<dbReference type="InterPro" id="IPR007627">
    <property type="entry name" value="RNA_pol_sigma70_r2"/>
</dbReference>
<dbReference type="SUPFAM" id="SSF88659">
    <property type="entry name" value="Sigma3 and sigma4 domains of RNA polymerase sigma factors"/>
    <property type="match status" value="1"/>
</dbReference>
<reference evidence="7 8" key="1">
    <citation type="submission" date="2020-02" db="EMBL/GenBank/DDBJ databases">
        <title>Paenibacillus sp. nov., isolated from rhizosphere soil of tomato.</title>
        <authorList>
            <person name="Weon H.-Y."/>
            <person name="Lee S.A."/>
        </authorList>
    </citation>
    <scope>NUCLEOTIDE SEQUENCE [LARGE SCALE GENOMIC DNA]</scope>
    <source>
        <strain evidence="7 8">14171R-81</strain>
    </source>
</reference>
<dbReference type="InterPro" id="IPR013324">
    <property type="entry name" value="RNA_pol_sigma_r3/r4-like"/>
</dbReference>
<organism evidence="7 8">
    <name type="scientific">Paenibacillus rhizovicinus</name>
    <dbReference type="NCBI Taxonomy" id="2704463"/>
    <lineage>
        <taxon>Bacteria</taxon>
        <taxon>Bacillati</taxon>
        <taxon>Bacillota</taxon>
        <taxon>Bacilli</taxon>
        <taxon>Bacillales</taxon>
        <taxon>Paenibacillaceae</taxon>
        <taxon>Paenibacillus</taxon>
    </lineage>
</organism>
<dbReference type="PANTHER" id="PTHR43133:SF51">
    <property type="entry name" value="RNA POLYMERASE SIGMA FACTOR"/>
    <property type="match status" value="1"/>
</dbReference>
<dbReference type="InterPro" id="IPR039425">
    <property type="entry name" value="RNA_pol_sigma-70-like"/>
</dbReference>
<evidence type="ECO:0000256" key="2">
    <source>
        <dbReference type="ARBA" id="ARBA00023015"/>
    </source>
</evidence>
<dbReference type="InterPro" id="IPR013325">
    <property type="entry name" value="RNA_pol_sigma_r2"/>
</dbReference>
<dbReference type="Gene3D" id="1.10.1740.10">
    <property type="match status" value="1"/>
</dbReference>
<dbReference type="InterPro" id="IPR014284">
    <property type="entry name" value="RNA_pol_sigma-70_dom"/>
</dbReference>
<dbReference type="GO" id="GO:0003677">
    <property type="term" value="F:DNA binding"/>
    <property type="evidence" value="ECO:0007669"/>
    <property type="project" value="InterPro"/>
</dbReference>
<evidence type="ECO:0000313" key="7">
    <source>
        <dbReference type="EMBL" id="QHW31079.1"/>
    </source>
</evidence>
<keyword evidence="2" id="KW-0805">Transcription regulation</keyword>
<evidence type="ECO:0000256" key="4">
    <source>
        <dbReference type="ARBA" id="ARBA00023163"/>
    </source>
</evidence>
<dbReference type="InterPro" id="IPR036388">
    <property type="entry name" value="WH-like_DNA-bd_sf"/>
</dbReference>
<dbReference type="Pfam" id="PF04542">
    <property type="entry name" value="Sigma70_r2"/>
    <property type="match status" value="1"/>
</dbReference>
<dbReference type="RefSeq" id="WP_162639888.1">
    <property type="nucleotide sequence ID" value="NZ_CP048286.1"/>
</dbReference>
<accession>A0A6C0NXZ6</accession>
<name>A0A6C0NXZ6_9BACL</name>
<dbReference type="InterPro" id="IPR013249">
    <property type="entry name" value="RNA_pol_sigma70_r4_t2"/>
</dbReference>
<dbReference type="CDD" id="cd06171">
    <property type="entry name" value="Sigma70_r4"/>
    <property type="match status" value="1"/>
</dbReference>
<evidence type="ECO:0000259" key="6">
    <source>
        <dbReference type="Pfam" id="PF08281"/>
    </source>
</evidence>
<protein>
    <submittedName>
        <fullName evidence="7">Sigma-70 family RNA polymerase sigma factor</fullName>
    </submittedName>
</protein>
<keyword evidence="8" id="KW-1185">Reference proteome</keyword>
<dbReference type="AlphaFoldDB" id="A0A6C0NXZ6"/>
<dbReference type="GO" id="GO:0006352">
    <property type="term" value="P:DNA-templated transcription initiation"/>
    <property type="evidence" value="ECO:0007669"/>
    <property type="project" value="InterPro"/>
</dbReference>
<dbReference type="KEGG" id="prz:GZH47_09580"/>
<sequence length="181" mass="20607">MDDEEEYQALMRLARAGDGESLLQLIAGQQARLYRIARAYLKDDQDALDALQETTFRAYQGIAKLKDAALFQTWLTRILLNCCNDEYRRRSKREWLAQWKQWGASQPSFASGSDLKVTLEDAVRDLPTRQKEIIILKYTQQYTLTEIAVILGCPEGTVKTGLHKALGRLRGLLGREVLASE</sequence>
<keyword evidence="4" id="KW-0804">Transcription</keyword>
<dbReference type="Proteomes" id="UP000479114">
    <property type="component" value="Chromosome"/>
</dbReference>
<keyword evidence="3" id="KW-0731">Sigma factor</keyword>
<dbReference type="NCBIfam" id="TIGR02937">
    <property type="entry name" value="sigma70-ECF"/>
    <property type="match status" value="1"/>
</dbReference>
<gene>
    <name evidence="7" type="ORF">GZH47_09580</name>
</gene>
<dbReference type="SUPFAM" id="SSF88946">
    <property type="entry name" value="Sigma2 domain of RNA polymerase sigma factors"/>
    <property type="match status" value="1"/>
</dbReference>
<proteinExistence type="inferred from homology"/>
<dbReference type="GO" id="GO:0016987">
    <property type="term" value="F:sigma factor activity"/>
    <property type="evidence" value="ECO:0007669"/>
    <property type="project" value="UniProtKB-KW"/>
</dbReference>
<dbReference type="Gene3D" id="1.10.10.10">
    <property type="entry name" value="Winged helix-like DNA-binding domain superfamily/Winged helix DNA-binding domain"/>
    <property type="match status" value="1"/>
</dbReference>
<dbReference type="PANTHER" id="PTHR43133">
    <property type="entry name" value="RNA POLYMERASE ECF-TYPE SIGMA FACTO"/>
    <property type="match status" value="1"/>
</dbReference>
<evidence type="ECO:0000259" key="5">
    <source>
        <dbReference type="Pfam" id="PF04542"/>
    </source>
</evidence>
<comment type="similarity">
    <text evidence="1">Belongs to the sigma-70 factor family. ECF subfamily.</text>
</comment>
<feature type="domain" description="RNA polymerase sigma factor 70 region 4 type 2" evidence="6">
    <location>
        <begin position="119"/>
        <end position="169"/>
    </location>
</feature>
<evidence type="ECO:0000256" key="3">
    <source>
        <dbReference type="ARBA" id="ARBA00023082"/>
    </source>
</evidence>
<feature type="domain" description="RNA polymerase sigma-70 region 2" evidence="5">
    <location>
        <begin position="30"/>
        <end position="92"/>
    </location>
</feature>
<evidence type="ECO:0000313" key="8">
    <source>
        <dbReference type="Proteomes" id="UP000479114"/>
    </source>
</evidence>
<dbReference type="EMBL" id="CP048286">
    <property type="protein sequence ID" value="QHW31079.1"/>
    <property type="molecule type" value="Genomic_DNA"/>
</dbReference>
<evidence type="ECO:0000256" key="1">
    <source>
        <dbReference type="ARBA" id="ARBA00010641"/>
    </source>
</evidence>